<dbReference type="EMBL" id="VDGE01000002">
    <property type="protein sequence ID" value="TNC77667.1"/>
    <property type="molecule type" value="Genomic_DNA"/>
</dbReference>
<dbReference type="InterPro" id="IPR001296">
    <property type="entry name" value="Glyco_trans_1"/>
</dbReference>
<protein>
    <submittedName>
        <fullName evidence="6">Glycosyltransferase family 4 protein</fullName>
    </submittedName>
</protein>
<accession>A0A5C4NYB6</accession>
<keyword evidence="3 6" id="KW-0808">Transferase</keyword>
<feature type="domain" description="Glycosyltransferase subfamily 4-like N-terminal" evidence="5">
    <location>
        <begin position="33"/>
        <end position="156"/>
    </location>
</feature>
<proteinExistence type="inferred from homology"/>
<dbReference type="Pfam" id="PF00534">
    <property type="entry name" value="Glycos_transf_1"/>
    <property type="match status" value="1"/>
</dbReference>
<evidence type="ECO:0000313" key="6">
    <source>
        <dbReference type="EMBL" id="TNC77667.1"/>
    </source>
</evidence>
<dbReference type="RefSeq" id="WP_139090453.1">
    <property type="nucleotide sequence ID" value="NZ_VDGE01000002.1"/>
</dbReference>
<reference evidence="6 7" key="1">
    <citation type="submission" date="2019-06" db="EMBL/GenBank/DDBJ databases">
        <title>Genome sequence of Janthinobacterium lividum UCD_MED1.</title>
        <authorList>
            <person name="De Leon M.E."/>
            <person name="Jospin G."/>
        </authorList>
    </citation>
    <scope>NUCLEOTIDE SEQUENCE [LARGE SCALE GENOMIC DNA]</scope>
    <source>
        <strain evidence="6 7">UCD_MED1</strain>
    </source>
</reference>
<gene>
    <name evidence="6" type="ORF">FHI69_10100</name>
</gene>
<sequence>MLGTDPEGQGGIATVASVLRQQGFFERNQVRYIVTHANGTGVRKILTALEAIAALSWVCLTRRRVVVHVHSACRASFFRKSLLLAIARMGGRKTVFHLHGGEFRQFVMEESGPLARWWIRHTIARSSAVITLSDSWADFLHTLVPSAKVRVIANSVALPADMNPALEEPGRILFLGRAGKGKGIFDLLAAVARLKDEFPEIMLVIGGDGDLQEVERVAAELQVSAHVTLLGWIGQQERDSQLRRAAVFTLPSYNEGLPMSMLEAMASGKAVVVTPVGGIPEAVQDHENGVLVAVGDVDQLVNAFRQLFRDVALRRSIGDKARATIVGRYSTDVVMTQLSQLYGELERAT</sequence>
<comment type="caution">
    <text evidence="6">The sequence shown here is derived from an EMBL/GenBank/DDBJ whole genome shotgun (WGS) entry which is preliminary data.</text>
</comment>
<dbReference type="GO" id="GO:0016757">
    <property type="term" value="F:glycosyltransferase activity"/>
    <property type="evidence" value="ECO:0007669"/>
    <property type="project" value="UniProtKB-KW"/>
</dbReference>
<feature type="domain" description="Glycosyl transferase family 1" evidence="4">
    <location>
        <begin position="167"/>
        <end position="323"/>
    </location>
</feature>
<dbReference type="Proteomes" id="UP000305681">
    <property type="component" value="Unassembled WGS sequence"/>
</dbReference>
<evidence type="ECO:0000313" key="7">
    <source>
        <dbReference type="Proteomes" id="UP000305681"/>
    </source>
</evidence>
<dbReference type="SUPFAM" id="SSF53756">
    <property type="entry name" value="UDP-Glycosyltransferase/glycogen phosphorylase"/>
    <property type="match status" value="1"/>
</dbReference>
<dbReference type="Gene3D" id="3.40.50.2000">
    <property type="entry name" value="Glycogen Phosphorylase B"/>
    <property type="match status" value="2"/>
</dbReference>
<evidence type="ECO:0000259" key="5">
    <source>
        <dbReference type="Pfam" id="PF13439"/>
    </source>
</evidence>
<evidence type="ECO:0000259" key="4">
    <source>
        <dbReference type="Pfam" id="PF00534"/>
    </source>
</evidence>
<evidence type="ECO:0000256" key="3">
    <source>
        <dbReference type="ARBA" id="ARBA00022679"/>
    </source>
</evidence>
<dbReference type="AlphaFoldDB" id="A0A5C4NYB6"/>
<keyword evidence="2" id="KW-0328">Glycosyltransferase</keyword>
<dbReference type="CDD" id="cd03801">
    <property type="entry name" value="GT4_PimA-like"/>
    <property type="match status" value="1"/>
</dbReference>
<dbReference type="Pfam" id="PF13439">
    <property type="entry name" value="Glyco_transf_4"/>
    <property type="match status" value="1"/>
</dbReference>
<evidence type="ECO:0000256" key="2">
    <source>
        <dbReference type="ARBA" id="ARBA00022676"/>
    </source>
</evidence>
<organism evidence="6 7">
    <name type="scientific">Janthinobacterium lividum</name>
    <dbReference type="NCBI Taxonomy" id="29581"/>
    <lineage>
        <taxon>Bacteria</taxon>
        <taxon>Pseudomonadati</taxon>
        <taxon>Pseudomonadota</taxon>
        <taxon>Betaproteobacteria</taxon>
        <taxon>Burkholderiales</taxon>
        <taxon>Oxalobacteraceae</taxon>
        <taxon>Janthinobacterium</taxon>
    </lineage>
</organism>
<dbReference type="PANTHER" id="PTHR12526">
    <property type="entry name" value="GLYCOSYLTRANSFERASE"/>
    <property type="match status" value="1"/>
</dbReference>
<dbReference type="InterPro" id="IPR028098">
    <property type="entry name" value="Glyco_trans_4-like_N"/>
</dbReference>
<comment type="similarity">
    <text evidence="1">Belongs to the glycosyltransferase group 1 family. Glycosyltransferase 4 subfamily.</text>
</comment>
<evidence type="ECO:0000256" key="1">
    <source>
        <dbReference type="ARBA" id="ARBA00009481"/>
    </source>
</evidence>
<name>A0A5C4NYB6_9BURK</name>
<dbReference type="PANTHER" id="PTHR12526:SF640">
    <property type="entry name" value="COLANIC ACID BIOSYNTHESIS GLYCOSYLTRANSFERASE WCAL-RELATED"/>
    <property type="match status" value="1"/>
</dbReference>